<dbReference type="SUPFAM" id="SSF53383">
    <property type="entry name" value="PLP-dependent transferases"/>
    <property type="match status" value="1"/>
</dbReference>
<evidence type="ECO:0000259" key="6">
    <source>
        <dbReference type="Pfam" id="PF00155"/>
    </source>
</evidence>
<gene>
    <name evidence="7" type="ORF">BCY91_09525</name>
</gene>
<keyword evidence="8" id="KW-1185">Reference proteome</keyword>
<name>A0A419S3B9_9SPHI</name>
<dbReference type="Proteomes" id="UP000283433">
    <property type="component" value="Unassembled WGS sequence"/>
</dbReference>
<dbReference type="GO" id="GO:0005737">
    <property type="term" value="C:cytoplasm"/>
    <property type="evidence" value="ECO:0007669"/>
    <property type="project" value="TreeGrafter"/>
</dbReference>
<dbReference type="InterPro" id="IPR015424">
    <property type="entry name" value="PyrdxlP-dep_Trfase"/>
</dbReference>
<dbReference type="PANTHER" id="PTHR43807:SF20">
    <property type="entry name" value="FI04487P"/>
    <property type="match status" value="1"/>
</dbReference>
<keyword evidence="5" id="KW-0663">Pyridoxal phosphate</keyword>
<dbReference type="CDD" id="cd00609">
    <property type="entry name" value="AAT_like"/>
    <property type="match status" value="1"/>
</dbReference>
<comment type="caution">
    <text evidence="7">The sequence shown here is derived from an EMBL/GenBank/DDBJ whole genome shotgun (WGS) entry which is preliminary data.</text>
</comment>
<proteinExistence type="inferred from homology"/>
<comment type="cofactor">
    <cofactor evidence="1">
        <name>pyridoxal 5'-phosphate</name>
        <dbReference type="ChEBI" id="CHEBI:597326"/>
    </cofactor>
</comment>
<evidence type="ECO:0000256" key="3">
    <source>
        <dbReference type="ARBA" id="ARBA00022576"/>
    </source>
</evidence>
<dbReference type="Gene3D" id="3.40.640.10">
    <property type="entry name" value="Type I PLP-dependent aspartate aminotransferase-like (Major domain)"/>
    <property type="match status" value="1"/>
</dbReference>
<dbReference type="GO" id="GO:0016212">
    <property type="term" value="F:kynurenine-oxoglutarate transaminase activity"/>
    <property type="evidence" value="ECO:0007669"/>
    <property type="project" value="TreeGrafter"/>
</dbReference>
<protein>
    <submittedName>
        <fullName evidence="7">Methionine aminotransferase</fullName>
    </submittedName>
</protein>
<evidence type="ECO:0000256" key="4">
    <source>
        <dbReference type="ARBA" id="ARBA00022679"/>
    </source>
</evidence>
<evidence type="ECO:0000256" key="1">
    <source>
        <dbReference type="ARBA" id="ARBA00001933"/>
    </source>
</evidence>
<dbReference type="NCBIfam" id="NF006569">
    <property type="entry name" value="PRK09082.1"/>
    <property type="match status" value="1"/>
</dbReference>
<dbReference type="FunFam" id="3.40.640.10:FF:000033">
    <property type="entry name" value="Aspartate aminotransferase"/>
    <property type="match status" value="1"/>
</dbReference>
<feature type="domain" description="Aminotransferase class I/classII large" evidence="6">
    <location>
        <begin position="10"/>
        <end position="358"/>
    </location>
</feature>
<organism evidence="7 8">
    <name type="scientific">Pelobium manganitolerans</name>
    <dbReference type="NCBI Taxonomy" id="1842495"/>
    <lineage>
        <taxon>Bacteria</taxon>
        <taxon>Pseudomonadati</taxon>
        <taxon>Bacteroidota</taxon>
        <taxon>Sphingobacteriia</taxon>
        <taxon>Sphingobacteriales</taxon>
        <taxon>Sphingobacteriaceae</taxon>
        <taxon>Pelobium</taxon>
    </lineage>
</organism>
<evidence type="ECO:0000256" key="2">
    <source>
        <dbReference type="ARBA" id="ARBA00007441"/>
    </source>
</evidence>
<evidence type="ECO:0000313" key="7">
    <source>
        <dbReference type="EMBL" id="RKD13792.1"/>
    </source>
</evidence>
<dbReference type="EMBL" id="MBTA01000027">
    <property type="protein sequence ID" value="RKD13792.1"/>
    <property type="molecule type" value="Genomic_DNA"/>
</dbReference>
<dbReference type="AlphaFoldDB" id="A0A419S3B9"/>
<keyword evidence="4 7" id="KW-0808">Transferase</keyword>
<dbReference type="InterPro" id="IPR015421">
    <property type="entry name" value="PyrdxlP-dep_Trfase_major"/>
</dbReference>
<reference evidence="7 8" key="1">
    <citation type="submission" date="2016-07" db="EMBL/GenBank/DDBJ databases">
        <title>Genome of Pelobium manganitolerans.</title>
        <authorList>
            <person name="Wu S."/>
            <person name="Wang G."/>
        </authorList>
    </citation>
    <scope>NUCLEOTIDE SEQUENCE [LARGE SCALE GENOMIC DNA]</scope>
    <source>
        <strain evidence="7 8">YS-25</strain>
    </source>
</reference>
<dbReference type="GO" id="GO:0030170">
    <property type="term" value="F:pyridoxal phosphate binding"/>
    <property type="evidence" value="ECO:0007669"/>
    <property type="project" value="InterPro"/>
</dbReference>
<dbReference type="Pfam" id="PF00155">
    <property type="entry name" value="Aminotran_1_2"/>
    <property type="match status" value="1"/>
</dbReference>
<dbReference type="InterPro" id="IPR051326">
    <property type="entry name" value="Kynurenine-oxoglutarate_AT"/>
</dbReference>
<dbReference type="InterPro" id="IPR004839">
    <property type="entry name" value="Aminotransferase_I/II_large"/>
</dbReference>
<evidence type="ECO:0000313" key="8">
    <source>
        <dbReference type="Proteomes" id="UP000283433"/>
    </source>
</evidence>
<accession>A0A419S3B9</accession>
<comment type="similarity">
    <text evidence="2">Belongs to the class-I pyridoxal-phosphate-dependent aminotransferase family.</text>
</comment>
<dbReference type="InterPro" id="IPR015422">
    <property type="entry name" value="PyrdxlP-dep_Trfase_small"/>
</dbReference>
<dbReference type="Gene3D" id="3.90.1150.10">
    <property type="entry name" value="Aspartate Aminotransferase, domain 1"/>
    <property type="match status" value="1"/>
</dbReference>
<sequence length="363" mass="41784">MTALANKHHAVNLSQGFPDFDVDPELVELVNQQMRQGHNQYAPMPGLLSLRGLISEKTQSLHQSYYSPETEITITAGATQAIYTAIAASIKPNDEAIIFEPAYDSYAPVVKAFGGLVKPYEMAPPFYDIDWNMVKRLVTANTKLIIINSPQNPCGRILKEEDIKQLKIITENTDILIISDEVYEHLIYDKQTHLSLARYPELKMRTFITASFGKLFHCTGWKVGYCLAPEMLMKEFRKLHQFMVFSVNTPMQFAIEAYLNNKPTYLELNEFFQRKRNLFRKLLEPSRFTLLRCEGTYFQNVSYERIAADNDVEMATKLVTDYKVACIPNSSFYTRNTDFRTLRFCFAKKDETLEKAAELLLKV</sequence>
<evidence type="ECO:0000256" key="5">
    <source>
        <dbReference type="ARBA" id="ARBA00022898"/>
    </source>
</evidence>
<dbReference type="PANTHER" id="PTHR43807">
    <property type="entry name" value="FI04487P"/>
    <property type="match status" value="1"/>
</dbReference>
<keyword evidence="3 7" id="KW-0032">Aminotransferase</keyword>